<dbReference type="Proteomes" id="UP001439008">
    <property type="component" value="Unassembled WGS sequence"/>
</dbReference>
<sequence>MAENPNDKNPELSFSPNLTQKSDIAPNSKASLIKSTSENLPQKTAAEKSSEQRKKIEQNSKIAQKIAPKIAPKIQNLLKQDEMTQNTKNLKIAKFETSENLKIQNNTTPKNNKTENKFIFSPGSHFALTANQNLKQKIFPPNQKIFNVHPLSHGAFQRAAASVGPRLAKSKYFPTMGAHNQENPQNTNFPQNTLNLGHSLKTQFNHNLKNQPDAVHSAARQNPPFAPKSAQQRPPSKLHFQPTPVSGRDFSFGLDAASFLADKVAKSHRGKKALEPEKASALDKVLFYGPDHASKMRAPEKERKWVDLLAAQLSEQQRWREEEWKRHQHQIYLARNRNTLRLQRMHLARASQEAIRNRLKSHFPSQNANFRMRTFFRPSEYGQSRMAGSPLRPPNFGNAPLRRNFLDEQRVFGNLPLRRVCIRCRSSMHQTKLLPCSMCSRAIHSFCVPGGVPSSERRMAWICSQKCKNKANAVRRRDRNNKPRKVLCWIFLLFCCKKEQKF</sequence>
<accession>A0ABV2AEY3</accession>
<feature type="region of interest" description="Disordered" evidence="1">
    <location>
        <begin position="213"/>
        <end position="244"/>
    </location>
</feature>
<feature type="region of interest" description="Disordered" evidence="1">
    <location>
        <begin position="1"/>
        <end position="63"/>
    </location>
</feature>
<dbReference type="InterPro" id="IPR011011">
    <property type="entry name" value="Znf_FYVE_PHD"/>
</dbReference>
<dbReference type="SUPFAM" id="SSF57903">
    <property type="entry name" value="FYVE/PHD zinc finger"/>
    <property type="match status" value="1"/>
</dbReference>
<organism evidence="2 3">
    <name type="scientific">Bonamia ostreae</name>
    <dbReference type="NCBI Taxonomy" id="126728"/>
    <lineage>
        <taxon>Eukaryota</taxon>
        <taxon>Sar</taxon>
        <taxon>Rhizaria</taxon>
        <taxon>Endomyxa</taxon>
        <taxon>Ascetosporea</taxon>
        <taxon>Haplosporida</taxon>
        <taxon>Bonamia</taxon>
    </lineage>
</organism>
<dbReference type="InterPro" id="IPR013083">
    <property type="entry name" value="Znf_RING/FYVE/PHD"/>
</dbReference>
<keyword evidence="3" id="KW-1185">Reference proteome</keyword>
<comment type="caution">
    <text evidence="2">The sequence shown here is derived from an EMBL/GenBank/DDBJ whole genome shotgun (WGS) entry which is preliminary data.</text>
</comment>
<proteinExistence type="predicted"/>
<evidence type="ECO:0000256" key="1">
    <source>
        <dbReference type="SAM" id="MobiDB-lite"/>
    </source>
</evidence>
<dbReference type="Gene3D" id="3.30.40.10">
    <property type="entry name" value="Zinc/RING finger domain, C3HC4 (zinc finger)"/>
    <property type="match status" value="1"/>
</dbReference>
<evidence type="ECO:0000313" key="2">
    <source>
        <dbReference type="EMBL" id="MES1918259.1"/>
    </source>
</evidence>
<dbReference type="EMBL" id="JBDODL010000034">
    <property type="protein sequence ID" value="MES1918259.1"/>
    <property type="molecule type" value="Genomic_DNA"/>
</dbReference>
<protein>
    <recommendedName>
        <fullName evidence="4">Zinc finger PHD-type domain-containing protein</fullName>
    </recommendedName>
</protein>
<feature type="compositionally biased region" description="Basic and acidic residues" evidence="1">
    <location>
        <begin position="45"/>
        <end position="58"/>
    </location>
</feature>
<feature type="compositionally biased region" description="Basic and acidic residues" evidence="1">
    <location>
        <begin position="1"/>
        <end position="10"/>
    </location>
</feature>
<gene>
    <name evidence="2" type="ORF">MHBO_000253</name>
</gene>
<evidence type="ECO:0000313" key="3">
    <source>
        <dbReference type="Proteomes" id="UP001439008"/>
    </source>
</evidence>
<reference evidence="2 3" key="1">
    <citation type="journal article" date="2024" name="BMC Biol.">
        <title>Comparative genomics of Ascetosporea gives new insight into the evolutionary basis for animal parasitism in Rhizaria.</title>
        <authorList>
            <person name="Hiltunen Thoren M."/>
            <person name="Onut-Brannstrom I."/>
            <person name="Alfjorden A."/>
            <person name="Peckova H."/>
            <person name="Swords F."/>
            <person name="Hooper C."/>
            <person name="Holzer A.S."/>
            <person name="Bass D."/>
            <person name="Burki F."/>
        </authorList>
    </citation>
    <scope>NUCLEOTIDE SEQUENCE [LARGE SCALE GENOMIC DNA]</scope>
    <source>
        <strain evidence="2">20-A016</strain>
    </source>
</reference>
<name>A0ABV2AEY3_9EUKA</name>
<feature type="compositionally biased region" description="Polar residues" evidence="1">
    <location>
        <begin position="28"/>
        <end position="42"/>
    </location>
</feature>
<feature type="compositionally biased region" description="Polar residues" evidence="1">
    <location>
        <begin position="12"/>
        <end position="22"/>
    </location>
</feature>
<evidence type="ECO:0008006" key="4">
    <source>
        <dbReference type="Google" id="ProtNLM"/>
    </source>
</evidence>